<dbReference type="EMBL" id="LSRX01000695">
    <property type="protein sequence ID" value="OLP90776.1"/>
    <property type="molecule type" value="Genomic_DNA"/>
</dbReference>
<dbReference type="InterPro" id="IPR029044">
    <property type="entry name" value="Nucleotide-diphossugar_trans"/>
</dbReference>
<evidence type="ECO:0000259" key="11">
    <source>
        <dbReference type="PROSITE" id="PS50076"/>
    </source>
</evidence>
<evidence type="ECO:0000256" key="10">
    <source>
        <dbReference type="SAM" id="Phobius"/>
    </source>
</evidence>
<keyword evidence="13" id="KW-1185">Reference proteome</keyword>
<dbReference type="InterPro" id="IPR004179">
    <property type="entry name" value="Sec63-dom"/>
</dbReference>
<dbReference type="SUPFAM" id="SSF53448">
    <property type="entry name" value="Nucleotide-diphospho-sugar transferases"/>
    <property type="match status" value="1"/>
</dbReference>
<dbReference type="GO" id="GO:0006620">
    <property type="term" value="P:post-translational protein targeting to endoplasmic reticulum membrane"/>
    <property type="evidence" value="ECO:0007669"/>
    <property type="project" value="TreeGrafter"/>
</dbReference>
<evidence type="ECO:0000256" key="8">
    <source>
        <dbReference type="ARBA" id="ARBA00023186"/>
    </source>
</evidence>
<dbReference type="PROSITE" id="PS50076">
    <property type="entry name" value="DNAJ_2"/>
    <property type="match status" value="1"/>
</dbReference>
<dbReference type="InterPro" id="IPR014756">
    <property type="entry name" value="Ig_E-set"/>
</dbReference>
<feature type="compositionally biased region" description="Basic and acidic residues" evidence="9">
    <location>
        <begin position="1136"/>
        <end position="1147"/>
    </location>
</feature>
<dbReference type="SUPFAM" id="SSF158702">
    <property type="entry name" value="Sec63 N-terminal domain-like"/>
    <property type="match status" value="1"/>
</dbReference>
<dbReference type="InterPro" id="IPR036869">
    <property type="entry name" value="J_dom_sf"/>
</dbReference>
<dbReference type="PANTHER" id="PTHR24075:SF0">
    <property type="entry name" value="TRANSLOCATION PROTEIN SEC63 HOMOLOG"/>
    <property type="match status" value="1"/>
</dbReference>
<evidence type="ECO:0000313" key="12">
    <source>
        <dbReference type="EMBL" id="OLP90776.1"/>
    </source>
</evidence>
<comment type="subcellular location">
    <subcellularLocation>
        <location evidence="1">Endoplasmic reticulum membrane</location>
        <topology evidence="1">Multi-pass membrane protein</topology>
    </subcellularLocation>
</comment>
<evidence type="ECO:0000256" key="9">
    <source>
        <dbReference type="SAM" id="MobiDB-lite"/>
    </source>
</evidence>
<feature type="transmembrane region" description="Helical" evidence="10">
    <location>
        <begin position="25"/>
        <end position="46"/>
    </location>
</feature>
<evidence type="ECO:0000256" key="7">
    <source>
        <dbReference type="ARBA" id="ARBA00023136"/>
    </source>
</evidence>
<reference evidence="12 13" key="1">
    <citation type="submission" date="2016-02" db="EMBL/GenBank/DDBJ databases">
        <title>Genome analysis of coral dinoflagellate symbionts highlights evolutionary adaptations to a symbiotic lifestyle.</title>
        <authorList>
            <person name="Aranda M."/>
            <person name="Li Y."/>
            <person name="Liew Y.J."/>
            <person name="Baumgarten S."/>
            <person name="Simakov O."/>
            <person name="Wilson M."/>
            <person name="Piel J."/>
            <person name="Ashoor H."/>
            <person name="Bougouffa S."/>
            <person name="Bajic V.B."/>
            <person name="Ryu T."/>
            <person name="Ravasi T."/>
            <person name="Bayer T."/>
            <person name="Micklem G."/>
            <person name="Kim H."/>
            <person name="Bhak J."/>
            <person name="Lajeunesse T.C."/>
            <person name="Voolstra C.R."/>
        </authorList>
    </citation>
    <scope>NUCLEOTIDE SEQUENCE [LARGE SCALE GENOMIC DNA]</scope>
    <source>
        <strain evidence="12 13">CCMP2467</strain>
    </source>
</reference>
<protein>
    <submittedName>
        <fullName evidence="12">Translocation protein SEC63-like</fullName>
    </submittedName>
</protein>
<evidence type="ECO:0000256" key="4">
    <source>
        <dbReference type="ARBA" id="ARBA00022824"/>
    </source>
</evidence>
<feature type="compositionally biased region" description="Low complexity" evidence="9">
    <location>
        <begin position="1125"/>
        <end position="1135"/>
    </location>
</feature>
<keyword evidence="4" id="KW-0256">Endoplasmic reticulum</keyword>
<dbReference type="PRINTS" id="PR00625">
    <property type="entry name" value="JDOMAIN"/>
</dbReference>
<feature type="compositionally biased region" description="Basic and acidic residues" evidence="9">
    <location>
        <begin position="761"/>
        <end position="805"/>
    </location>
</feature>
<feature type="region of interest" description="Disordered" evidence="9">
    <location>
        <begin position="1116"/>
        <end position="1245"/>
    </location>
</feature>
<feature type="compositionally biased region" description="Basic and acidic residues" evidence="9">
    <location>
        <begin position="1163"/>
        <end position="1179"/>
    </location>
</feature>
<sequence length="1360" mass="152936">MSGAFKDSFTKEDTKEDVLGYDDTAFYYFVVSVLTCVALPWTIAFIDSFVRRGHDADSEYPRKSTEGSTLRYCKTAAMVEKVDKSRSDARKFTPTAAVSSLVQFIVLSIMWACIFGTMTQLGHEKEIQKFDPFVILDVPPSASGSAIKRAYRKFSLIYHPDKNPDDPLAASRFIQITKAYQALTDDIAKRNWEKYGNPDGPQTTKVGIGLPRFLLEKENHLMILCSFFFVIVFLVPITFICYYQNAKNFAANGHVIEHKKRVFTFPAVMKNQYLTWAHMQRRHSLMTPPLRKDLDELLGHSMKVTQAMIEVACMREWFGTAQGMIEFRRCLVQGLDIKSSQLLQIPHFSDKEVDLFQKASPPVTTLSEFLALEPDERKKLSQLGDTELLDVEAFCGHIGKTLIKAHIGVEDESEIIVGDVATVKVQMCRKHLASDEALGPVSAPLFPGAKFEEWWLFLVDSGAKERIVHFERVLDLERCLEEKLRFQVTKAGENKLVLYAMCDAYAGMDHRIELTFTAYAEDEMMRKMPVHQEDEDLDLQPTLFQQWMGDFKGDESTLSVKRRRMGKGNVEDSVVVLATDQRLNWMHATHFFTVAEVSAVMFDHIRHLGSCCHFHAQGRRLVRICDAMAGYERGAPSQVVQNSLQARLDQKEIPKWICDCGAANLSTWSHCTKCSKPRPEDREMRMQARAVQGLGRGGGYFERTTTEQRGCEDLRKVKGGLDIYGRTRTDSPKLSPSTPPSTGPADGPRNSLAPVGTLPTKTDRQKAALERLRAPKKKRDDLSPPRTRVYREKSSRSRSIERRRESRLRMLDRPTTKAGMFRTKTFQDGGYHYFLRLDIDLFFVEAPVLDPFQHMADHGCVMVYDRLSREAPGCFDDFNHRCQEFLDMIEYDGQPDGDILQVGYGPAAAGGQWTIGDVRLFTSPPYLQFADYFASGIYTHRWADQLILLRGAALFGPRVELGQARGCEDDHKDDVDTDAILRVQELVGRNVKLLQMQELISDATSESFAEGDVNRSRRCTSFEVERQAFMLPVDNVRVEQAMFENPQLPVEIRDLLHLQHEGSRMQKQDGDRWKRLGAVQRTKKKLKAIASMRAERASQKAAEADDEVIRKTAQVCQAEGEGADDPGAAAAAGARSAEELTGEKASEAEAGTPHRSTAVLTDAKMKANKPEALPGEKKPAASARAKKPGVPPGERKPAVSPWEKKPEMPPRETHKKRSADEDMKPKGKKEKKHARGPVPKLEDALLGRPMQLQDTDCDSPRYETFGFDFDDELSPLSPLSPVSPGSDSQQHLPVCRMCSCTGAALAFQQSLIFTMQEKSGSLFWQFGSIGKRGSVLMNGGDQEIKMPAGHDAVHAIHLLR</sequence>
<dbReference type="Gene3D" id="1.10.150.20">
    <property type="entry name" value="5' to 3' exonuclease, C-terminal subdomain"/>
    <property type="match status" value="1"/>
</dbReference>
<dbReference type="CDD" id="cd06257">
    <property type="entry name" value="DnaJ"/>
    <property type="match status" value="1"/>
</dbReference>
<keyword evidence="2" id="KW-0813">Transport</keyword>
<feature type="compositionally biased region" description="Basic and acidic residues" evidence="9">
    <location>
        <begin position="1193"/>
        <end position="1225"/>
    </location>
</feature>
<dbReference type="Pfam" id="PF02889">
    <property type="entry name" value="Sec63"/>
    <property type="match status" value="1"/>
</dbReference>
<dbReference type="OrthoDB" id="1734229at2759"/>
<dbReference type="SUPFAM" id="SSF46565">
    <property type="entry name" value="Chaperone J-domain"/>
    <property type="match status" value="1"/>
</dbReference>
<dbReference type="GO" id="GO:0006614">
    <property type="term" value="P:SRP-dependent cotranslational protein targeting to membrane"/>
    <property type="evidence" value="ECO:0007669"/>
    <property type="project" value="TreeGrafter"/>
</dbReference>
<evidence type="ECO:0000256" key="2">
    <source>
        <dbReference type="ARBA" id="ARBA00022448"/>
    </source>
</evidence>
<dbReference type="InterPro" id="IPR001623">
    <property type="entry name" value="DnaJ_domain"/>
</dbReference>
<dbReference type="GO" id="GO:0003723">
    <property type="term" value="F:RNA binding"/>
    <property type="evidence" value="ECO:0007669"/>
    <property type="project" value="TreeGrafter"/>
</dbReference>
<dbReference type="PANTHER" id="PTHR24075">
    <property type="entry name" value="SEC63 DOMAIN-CONTAINING"/>
    <property type="match status" value="1"/>
</dbReference>
<proteinExistence type="predicted"/>
<dbReference type="Gene3D" id="3.90.550.10">
    <property type="entry name" value="Spore Coat Polysaccharide Biosynthesis Protein SpsA, Chain A"/>
    <property type="match status" value="1"/>
</dbReference>
<comment type="caution">
    <text evidence="12">The sequence shown here is derived from an EMBL/GenBank/DDBJ whole genome shotgun (WGS) entry which is preliminary data.</text>
</comment>
<keyword evidence="6 10" id="KW-1133">Transmembrane helix</keyword>
<dbReference type="GO" id="GO:0008320">
    <property type="term" value="F:protein transmembrane transporter activity"/>
    <property type="evidence" value="ECO:0007669"/>
    <property type="project" value="TreeGrafter"/>
</dbReference>
<keyword evidence="3 10" id="KW-0812">Transmembrane</keyword>
<keyword evidence="7 10" id="KW-0472">Membrane</keyword>
<name>A0A1Q9D6P0_SYMMI</name>
<feature type="domain" description="J" evidence="11">
    <location>
        <begin position="131"/>
        <end position="196"/>
    </location>
</feature>
<evidence type="ECO:0000313" key="13">
    <source>
        <dbReference type="Proteomes" id="UP000186817"/>
    </source>
</evidence>
<feature type="compositionally biased region" description="Basic residues" evidence="9">
    <location>
        <begin position="1226"/>
        <end position="1235"/>
    </location>
</feature>
<evidence type="ECO:0000256" key="6">
    <source>
        <dbReference type="ARBA" id="ARBA00022989"/>
    </source>
</evidence>
<organism evidence="12 13">
    <name type="scientific">Symbiodinium microadriaticum</name>
    <name type="common">Dinoflagellate</name>
    <name type="synonym">Zooxanthella microadriatica</name>
    <dbReference type="NCBI Taxonomy" id="2951"/>
    <lineage>
        <taxon>Eukaryota</taxon>
        <taxon>Sar</taxon>
        <taxon>Alveolata</taxon>
        <taxon>Dinophyceae</taxon>
        <taxon>Suessiales</taxon>
        <taxon>Symbiodiniaceae</taxon>
        <taxon>Symbiodinium</taxon>
    </lineage>
</organism>
<dbReference type="Gene3D" id="1.10.287.110">
    <property type="entry name" value="DnaJ domain"/>
    <property type="match status" value="1"/>
</dbReference>
<evidence type="ECO:0000256" key="5">
    <source>
        <dbReference type="ARBA" id="ARBA00022927"/>
    </source>
</evidence>
<dbReference type="SUPFAM" id="SSF81296">
    <property type="entry name" value="E set domains"/>
    <property type="match status" value="1"/>
</dbReference>
<dbReference type="Gene3D" id="2.60.40.150">
    <property type="entry name" value="C2 domain"/>
    <property type="match status" value="1"/>
</dbReference>
<dbReference type="Gene3D" id="1.10.3380.10">
    <property type="entry name" value="Sec63 N-terminal domain-like domain"/>
    <property type="match status" value="1"/>
</dbReference>
<keyword evidence="8" id="KW-0143">Chaperone</keyword>
<feature type="region of interest" description="Disordered" evidence="9">
    <location>
        <begin position="722"/>
        <end position="805"/>
    </location>
</feature>
<dbReference type="GO" id="GO:0031207">
    <property type="term" value="C:Sec62/Sec63 complex"/>
    <property type="evidence" value="ECO:0007669"/>
    <property type="project" value="TreeGrafter"/>
</dbReference>
<dbReference type="SMART" id="SM00973">
    <property type="entry name" value="Sec63"/>
    <property type="match status" value="1"/>
</dbReference>
<feature type="transmembrane region" description="Helical" evidence="10">
    <location>
        <begin position="221"/>
        <end position="240"/>
    </location>
</feature>
<dbReference type="Proteomes" id="UP000186817">
    <property type="component" value="Unassembled WGS sequence"/>
</dbReference>
<dbReference type="Pfam" id="PF00226">
    <property type="entry name" value="DnaJ"/>
    <property type="match status" value="1"/>
</dbReference>
<accession>A0A1Q9D6P0</accession>
<gene>
    <name evidence="12" type="primary">SEC63</name>
    <name evidence="12" type="ORF">AK812_SmicGene27607</name>
</gene>
<evidence type="ECO:0000256" key="3">
    <source>
        <dbReference type="ARBA" id="ARBA00022692"/>
    </source>
</evidence>
<keyword evidence="5" id="KW-0653">Protein transport</keyword>
<evidence type="ECO:0000256" key="1">
    <source>
        <dbReference type="ARBA" id="ARBA00004477"/>
    </source>
</evidence>
<dbReference type="SMART" id="SM00271">
    <property type="entry name" value="DnaJ"/>
    <property type="match status" value="1"/>
</dbReference>
<dbReference type="InterPro" id="IPR035892">
    <property type="entry name" value="C2_domain_sf"/>
</dbReference>